<dbReference type="EMBL" id="FLOB01000003">
    <property type="protein sequence ID" value="SBS30743.1"/>
    <property type="molecule type" value="Genomic_DNA"/>
</dbReference>
<dbReference type="Gene3D" id="1.10.287.470">
    <property type="entry name" value="Helix hairpin bin"/>
    <property type="match status" value="1"/>
</dbReference>
<name>A0A1A8TCH2_9GAMM</name>
<dbReference type="GO" id="GO:1990281">
    <property type="term" value="C:efflux pump complex"/>
    <property type="evidence" value="ECO:0007669"/>
    <property type="project" value="TreeGrafter"/>
</dbReference>
<dbReference type="AlphaFoldDB" id="A0A1A8TCH2"/>
<dbReference type="Gene3D" id="2.40.50.100">
    <property type="match status" value="1"/>
</dbReference>
<dbReference type="Proteomes" id="UP000092544">
    <property type="component" value="Unassembled WGS sequence"/>
</dbReference>
<feature type="coiled-coil region" evidence="2">
    <location>
        <begin position="76"/>
        <end position="129"/>
    </location>
</feature>
<comment type="similarity">
    <text evidence="1">Belongs to the membrane fusion protein (MFP) (TC 8.A.1) family.</text>
</comment>
<feature type="chain" id="PRO_5008378955" evidence="3">
    <location>
        <begin position="22"/>
        <end position="240"/>
    </location>
</feature>
<dbReference type="NCBIfam" id="TIGR01730">
    <property type="entry name" value="RND_mfp"/>
    <property type="match status" value="1"/>
</dbReference>
<keyword evidence="5" id="KW-1185">Reference proteome</keyword>
<keyword evidence="3" id="KW-0732">Signal</keyword>
<organism evidence="4 5">
    <name type="scientific">Marinomonas spartinae</name>
    <dbReference type="NCBI Taxonomy" id="1792290"/>
    <lineage>
        <taxon>Bacteria</taxon>
        <taxon>Pseudomonadati</taxon>
        <taxon>Pseudomonadota</taxon>
        <taxon>Gammaproteobacteria</taxon>
        <taxon>Oceanospirillales</taxon>
        <taxon>Oceanospirillaceae</taxon>
        <taxon>Marinomonas</taxon>
    </lineage>
</organism>
<evidence type="ECO:0000256" key="1">
    <source>
        <dbReference type="ARBA" id="ARBA00009477"/>
    </source>
</evidence>
<dbReference type="PANTHER" id="PTHR30469">
    <property type="entry name" value="MULTIDRUG RESISTANCE PROTEIN MDTA"/>
    <property type="match status" value="1"/>
</dbReference>
<proteinExistence type="inferred from homology"/>
<gene>
    <name evidence="4" type="ORF">MSP8886_01912</name>
</gene>
<evidence type="ECO:0000313" key="5">
    <source>
        <dbReference type="Proteomes" id="UP000092544"/>
    </source>
</evidence>
<accession>A0A1A8TCH2</accession>
<dbReference type="GO" id="GO:0015562">
    <property type="term" value="F:efflux transmembrane transporter activity"/>
    <property type="evidence" value="ECO:0007669"/>
    <property type="project" value="TreeGrafter"/>
</dbReference>
<evidence type="ECO:0000256" key="3">
    <source>
        <dbReference type="SAM" id="SignalP"/>
    </source>
</evidence>
<evidence type="ECO:0000313" key="4">
    <source>
        <dbReference type="EMBL" id="SBS30743.1"/>
    </source>
</evidence>
<dbReference type="OrthoDB" id="9778796at2"/>
<reference evidence="4 5" key="1">
    <citation type="submission" date="2016-06" db="EMBL/GenBank/DDBJ databases">
        <authorList>
            <person name="Kjaerup R.B."/>
            <person name="Dalgaard T.S."/>
            <person name="Juul-Madsen H.R."/>
        </authorList>
    </citation>
    <scope>NUCLEOTIDE SEQUENCE [LARGE SCALE GENOMIC DNA]</scope>
    <source>
        <strain evidence="4 5">CECT 8886</strain>
    </source>
</reference>
<feature type="signal peptide" evidence="3">
    <location>
        <begin position="1"/>
        <end position="21"/>
    </location>
</feature>
<dbReference type="RefSeq" id="WP_067015526.1">
    <property type="nucleotide sequence ID" value="NZ_FLOB01000003.1"/>
</dbReference>
<dbReference type="SUPFAM" id="SSF111369">
    <property type="entry name" value="HlyD-like secretion proteins"/>
    <property type="match status" value="1"/>
</dbReference>
<protein>
    <submittedName>
        <fullName evidence="4">Multidrug resistance protein MdtN</fullName>
    </submittedName>
</protein>
<dbReference type="STRING" id="1792290.MSP8886_01912"/>
<dbReference type="Gene3D" id="2.40.30.170">
    <property type="match status" value="1"/>
</dbReference>
<sequence length="240" mass="26454">MKKYLSLFLLVIFFMPGAVCAAVQENARGILVAVHQATLSSELAAKVIAVPKQMGEAFKKGDTLIQLDCRLFNAQLEKVDAEAKAARAKLDNVQQLNRLNSIGTLDVAIAEADLQKVQAERLMAQLNVARCDIKAPFSGSVEQLDIHPFEIVQQRQALMKIVGHERLEADIIVPAQWMTWLAINKTIVLQVEETKQRLQAVISHIGPSVDPTSQTIQIRATIKKVPAKVLPGMSVVAEFR</sequence>
<dbReference type="InterPro" id="IPR006143">
    <property type="entry name" value="RND_pump_MFP"/>
</dbReference>
<keyword evidence="2" id="KW-0175">Coiled coil</keyword>
<evidence type="ECO:0000256" key="2">
    <source>
        <dbReference type="SAM" id="Coils"/>
    </source>
</evidence>